<evidence type="ECO:0000256" key="5">
    <source>
        <dbReference type="ARBA" id="ARBA00023136"/>
    </source>
</evidence>
<dbReference type="Proteomes" id="UP000282985">
    <property type="component" value="Unassembled WGS sequence"/>
</dbReference>
<keyword evidence="3 6" id="KW-0812">Transmembrane</keyword>
<dbReference type="EMBL" id="RJJX01000017">
    <property type="protein sequence ID" value="RUT77685.1"/>
    <property type="molecule type" value="Genomic_DNA"/>
</dbReference>
<keyword evidence="9" id="KW-1185">Reference proteome</keyword>
<comment type="subcellular location">
    <subcellularLocation>
        <location evidence="1">Cell membrane</location>
        <topology evidence="1">Multi-pass membrane protein</topology>
    </subcellularLocation>
</comment>
<evidence type="ECO:0000256" key="4">
    <source>
        <dbReference type="ARBA" id="ARBA00022989"/>
    </source>
</evidence>
<dbReference type="AlphaFoldDB" id="A0A434ATE5"/>
<reference evidence="8 9" key="1">
    <citation type="submission" date="2018-11" db="EMBL/GenBank/DDBJ databases">
        <title>Parancylomarina longa gen. nov., sp. nov., isolated from sediments of southern Okinawa.</title>
        <authorList>
            <person name="Fu T."/>
        </authorList>
    </citation>
    <scope>NUCLEOTIDE SEQUENCE [LARGE SCALE GENOMIC DNA]</scope>
    <source>
        <strain evidence="8 9">T3-2 S1-C</strain>
    </source>
</reference>
<dbReference type="Pfam" id="PF13396">
    <property type="entry name" value="PLDc_N"/>
    <property type="match status" value="1"/>
</dbReference>
<comment type="caution">
    <text evidence="8">The sequence shown here is derived from an EMBL/GenBank/DDBJ whole genome shotgun (WGS) entry which is preliminary data.</text>
</comment>
<sequence length="67" mass="7815">MILSLVFDIWLIVSIIAIVLPALAIIDILRRDLLGINKLFWILVVLFAPLLGAIIYFYNRRTYKVRK</sequence>
<accession>A0A434ATE5</accession>
<organism evidence="8 9">
    <name type="scientific">Ancylomarina longa</name>
    <dbReference type="NCBI Taxonomy" id="2487017"/>
    <lineage>
        <taxon>Bacteria</taxon>
        <taxon>Pseudomonadati</taxon>
        <taxon>Bacteroidota</taxon>
        <taxon>Bacteroidia</taxon>
        <taxon>Marinilabiliales</taxon>
        <taxon>Marinifilaceae</taxon>
        <taxon>Ancylomarina</taxon>
    </lineage>
</organism>
<feature type="transmembrane region" description="Helical" evidence="6">
    <location>
        <begin position="7"/>
        <end position="26"/>
    </location>
</feature>
<evidence type="ECO:0000259" key="7">
    <source>
        <dbReference type="Pfam" id="PF13396"/>
    </source>
</evidence>
<feature type="transmembrane region" description="Helical" evidence="6">
    <location>
        <begin position="38"/>
        <end position="58"/>
    </location>
</feature>
<name>A0A434ATE5_9BACT</name>
<keyword evidence="2" id="KW-1003">Cell membrane</keyword>
<evidence type="ECO:0000313" key="8">
    <source>
        <dbReference type="EMBL" id="RUT77685.1"/>
    </source>
</evidence>
<dbReference type="InterPro" id="IPR027379">
    <property type="entry name" value="CLS_N"/>
</dbReference>
<evidence type="ECO:0000313" key="9">
    <source>
        <dbReference type="Proteomes" id="UP000282985"/>
    </source>
</evidence>
<keyword evidence="4 6" id="KW-1133">Transmembrane helix</keyword>
<evidence type="ECO:0000256" key="3">
    <source>
        <dbReference type="ARBA" id="ARBA00022692"/>
    </source>
</evidence>
<evidence type="ECO:0000256" key="2">
    <source>
        <dbReference type="ARBA" id="ARBA00022475"/>
    </source>
</evidence>
<proteinExistence type="predicted"/>
<evidence type="ECO:0000256" key="6">
    <source>
        <dbReference type="SAM" id="Phobius"/>
    </source>
</evidence>
<protein>
    <recommendedName>
        <fullName evidence="7">Cardiolipin synthase N-terminal domain-containing protein</fullName>
    </recommendedName>
</protein>
<dbReference type="OrthoDB" id="1123412at2"/>
<evidence type="ECO:0000256" key="1">
    <source>
        <dbReference type="ARBA" id="ARBA00004651"/>
    </source>
</evidence>
<dbReference type="RefSeq" id="WP_127344252.1">
    <property type="nucleotide sequence ID" value="NZ_RJJX01000017.1"/>
</dbReference>
<feature type="domain" description="Cardiolipin synthase N-terminal" evidence="7">
    <location>
        <begin position="21"/>
        <end position="57"/>
    </location>
</feature>
<gene>
    <name evidence="8" type="ORF">DLK05_12220</name>
</gene>
<keyword evidence="5 6" id="KW-0472">Membrane</keyword>
<dbReference type="GO" id="GO:0005886">
    <property type="term" value="C:plasma membrane"/>
    <property type="evidence" value="ECO:0007669"/>
    <property type="project" value="UniProtKB-SubCell"/>
</dbReference>